<comment type="subcellular location">
    <subcellularLocation>
        <location evidence="1">Cell membrane</location>
        <topology evidence="1">Multi-pass membrane protein</topology>
    </subcellularLocation>
</comment>
<dbReference type="RefSeq" id="WP_377349518.1">
    <property type="nucleotide sequence ID" value="NZ_JBHLTP010000012.1"/>
</dbReference>
<feature type="transmembrane region" description="Helical" evidence="7">
    <location>
        <begin position="219"/>
        <end position="246"/>
    </location>
</feature>
<protein>
    <submittedName>
        <fullName evidence="9">MFS transporter</fullName>
    </submittedName>
</protein>
<dbReference type="PANTHER" id="PTHR23517">
    <property type="entry name" value="RESISTANCE PROTEIN MDTM, PUTATIVE-RELATED-RELATED"/>
    <property type="match status" value="1"/>
</dbReference>
<keyword evidence="2" id="KW-0813">Transport</keyword>
<feature type="transmembrane region" description="Helical" evidence="7">
    <location>
        <begin position="321"/>
        <end position="339"/>
    </location>
</feature>
<feature type="transmembrane region" description="Helical" evidence="7">
    <location>
        <begin position="360"/>
        <end position="386"/>
    </location>
</feature>
<dbReference type="InterPro" id="IPR011701">
    <property type="entry name" value="MFS"/>
</dbReference>
<feature type="transmembrane region" description="Helical" evidence="7">
    <location>
        <begin position="104"/>
        <end position="128"/>
    </location>
</feature>
<dbReference type="EMBL" id="JBHLTP010000012">
    <property type="protein sequence ID" value="MFC0524937.1"/>
    <property type="molecule type" value="Genomic_DNA"/>
</dbReference>
<reference evidence="9 10" key="1">
    <citation type="submission" date="2024-09" db="EMBL/GenBank/DDBJ databases">
        <authorList>
            <person name="Sun Q."/>
            <person name="Mori K."/>
        </authorList>
    </citation>
    <scope>NUCLEOTIDE SEQUENCE [LARGE SCALE GENOMIC DNA]</scope>
    <source>
        <strain evidence="9 10">NCAIM B.02529</strain>
    </source>
</reference>
<evidence type="ECO:0000256" key="1">
    <source>
        <dbReference type="ARBA" id="ARBA00004651"/>
    </source>
</evidence>
<dbReference type="Proteomes" id="UP001589836">
    <property type="component" value="Unassembled WGS sequence"/>
</dbReference>
<feature type="transmembrane region" description="Helical" evidence="7">
    <location>
        <begin position="42"/>
        <end position="62"/>
    </location>
</feature>
<feature type="transmembrane region" description="Helical" evidence="7">
    <location>
        <begin position="12"/>
        <end position="36"/>
    </location>
</feature>
<proteinExistence type="predicted"/>
<dbReference type="Gene3D" id="1.20.1250.20">
    <property type="entry name" value="MFS general substrate transporter like domains"/>
    <property type="match status" value="1"/>
</dbReference>
<dbReference type="PANTHER" id="PTHR23517:SF3">
    <property type="entry name" value="INTEGRAL MEMBRANE TRANSPORT PROTEIN"/>
    <property type="match status" value="1"/>
</dbReference>
<feature type="transmembrane region" description="Helical" evidence="7">
    <location>
        <begin position="166"/>
        <end position="186"/>
    </location>
</feature>
<evidence type="ECO:0000256" key="6">
    <source>
        <dbReference type="ARBA" id="ARBA00023136"/>
    </source>
</evidence>
<dbReference type="InterPro" id="IPR005829">
    <property type="entry name" value="Sugar_transporter_CS"/>
</dbReference>
<evidence type="ECO:0000313" key="10">
    <source>
        <dbReference type="Proteomes" id="UP001589836"/>
    </source>
</evidence>
<accession>A0ABV6LR98</accession>
<evidence type="ECO:0000256" key="5">
    <source>
        <dbReference type="ARBA" id="ARBA00022989"/>
    </source>
</evidence>
<evidence type="ECO:0000313" key="9">
    <source>
        <dbReference type="EMBL" id="MFC0524937.1"/>
    </source>
</evidence>
<sequence length="431" mass="48672">MSYKQLHPNVKIRVFTQFFTQFSNMMVLPFLTVYFVQKVGETVTGLMVVSLIFLGIAGGIIGGYFSDRIGRKRLMVWSEIGSAISFFIIAWLNSPWLDAPYLTYSLFIFAMFFGGLIGPVSQAMVLDVTSSENRRYVFTLLYWIGNTASAIAGVIGAILFQHYLFQLFLAISAVSILSAIITKLFITESYIKPPQEKQTTQKIQSSIWSNYKIVFQDRVFLMLLFAGIFISSLEEQLTNFLAIYFVNNIESQNLITLFTIDINVDGLLMLGILRSENTFLVVFAAGFITWLIKKWRNKSVLLVGLITYTIGYALFTIVESPWILIVLMAFVTIGELMYIPVKQSMLADLAPDDKKSSYLAVFQFTGYIAMLVAALSVILSSFVPAWLMGMKYVFLGVMGLVLFLRVNSYLSTNQSAKREESKEEDSKLESM</sequence>
<keyword evidence="6 7" id="KW-0472">Membrane</keyword>
<feature type="transmembrane region" description="Helical" evidence="7">
    <location>
        <begin position="392"/>
        <end position="410"/>
    </location>
</feature>
<evidence type="ECO:0000256" key="4">
    <source>
        <dbReference type="ARBA" id="ARBA00022692"/>
    </source>
</evidence>
<feature type="transmembrane region" description="Helical" evidence="7">
    <location>
        <begin position="140"/>
        <end position="160"/>
    </location>
</feature>
<evidence type="ECO:0000259" key="8">
    <source>
        <dbReference type="PROSITE" id="PS50850"/>
    </source>
</evidence>
<dbReference type="SUPFAM" id="SSF103473">
    <property type="entry name" value="MFS general substrate transporter"/>
    <property type="match status" value="1"/>
</dbReference>
<evidence type="ECO:0000256" key="2">
    <source>
        <dbReference type="ARBA" id="ARBA00022448"/>
    </source>
</evidence>
<evidence type="ECO:0000256" key="7">
    <source>
        <dbReference type="SAM" id="Phobius"/>
    </source>
</evidence>
<dbReference type="Pfam" id="PF07690">
    <property type="entry name" value="MFS_1"/>
    <property type="match status" value="1"/>
</dbReference>
<feature type="transmembrane region" description="Helical" evidence="7">
    <location>
        <begin position="299"/>
        <end position="315"/>
    </location>
</feature>
<feature type="transmembrane region" description="Helical" evidence="7">
    <location>
        <begin position="266"/>
        <end position="292"/>
    </location>
</feature>
<organism evidence="9 10">
    <name type="scientific">Pontibacillus salicampi</name>
    <dbReference type="NCBI Taxonomy" id="1449801"/>
    <lineage>
        <taxon>Bacteria</taxon>
        <taxon>Bacillati</taxon>
        <taxon>Bacillota</taxon>
        <taxon>Bacilli</taxon>
        <taxon>Bacillales</taxon>
        <taxon>Bacillaceae</taxon>
        <taxon>Pontibacillus</taxon>
    </lineage>
</organism>
<feature type="domain" description="Major facilitator superfamily (MFS) profile" evidence="8">
    <location>
        <begin position="1"/>
        <end position="416"/>
    </location>
</feature>
<comment type="caution">
    <text evidence="9">The sequence shown here is derived from an EMBL/GenBank/DDBJ whole genome shotgun (WGS) entry which is preliminary data.</text>
</comment>
<dbReference type="PROSITE" id="PS50850">
    <property type="entry name" value="MFS"/>
    <property type="match status" value="1"/>
</dbReference>
<dbReference type="InterPro" id="IPR036259">
    <property type="entry name" value="MFS_trans_sf"/>
</dbReference>
<keyword evidence="3" id="KW-1003">Cell membrane</keyword>
<keyword evidence="4 7" id="KW-0812">Transmembrane</keyword>
<gene>
    <name evidence="9" type="ORF">ACFFGV_15265</name>
</gene>
<evidence type="ECO:0000256" key="3">
    <source>
        <dbReference type="ARBA" id="ARBA00022475"/>
    </source>
</evidence>
<keyword evidence="10" id="KW-1185">Reference proteome</keyword>
<name>A0ABV6LR98_9BACI</name>
<feature type="transmembrane region" description="Helical" evidence="7">
    <location>
        <begin position="74"/>
        <end position="92"/>
    </location>
</feature>
<dbReference type="PROSITE" id="PS00216">
    <property type="entry name" value="SUGAR_TRANSPORT_1"/>
    <property type="match status" value="1"/>
</dbReference>
<keyword evidence="5 7" id="KW-1133">Transmembrane helix</keyword>
<dbReference type="InterPro" id="IPR050171">
    <property type="entry name" value="MFS_Transporters"/>
</dbReference>
<dbReference type="InterPro" id="IPR020846">
    <property type="entry name" value="MFS_dom"/>
</dbReference>